<dbReference type="EMBL" id="SMSJ01000062">
    <property type="protein sequence ID" value="TDH59554.1"/>
    <property type="molecule type" value="Genomic_DNA"/>
</dbReference>
<evidence type="ECO:0000313" key="6">
    <source>
        <dbReference type="Proteomes" id="UP000295096"/>
    </source>
</evidence>
<evidence type="ECO:0000259" key="4">
    <source>
        <dbReference type="Pfam" id="PF02668"/>
    </source>
</evidence>
<dbReference type="SUPFAM" id="SSF51197">
    <property type="entry name" value="Clavaminate synthase-like"/>
    <property type="match status" value="1"/>
</dbReference>
<comment type="cofactor">
    <cofactor evidence="1">
        <name>Fe(2+)</name>
        <dbReference type="ChEBI" id="CHEBI:29033"/>
    </cofactor>
</comment>
<dbReference type="AlphaFoldDB" id="A0A4R5Q9A5"/>
<comment type="caution">
    <text evidence="5">The sequence shown here is derived from an EMBL/GenBank/DDBJ whole genome shotgun (WGS) entry which is preliminary data.</text>
</comment>
<name>A0A4R5Q9A5_9PROT</name>
<gene>
    <name evidence="5" type="ORF">E2C06_26850</name>
</gene>
<reference evidence="5 6" key="1">
    <citation type="journal article" date="2016" name="J. Microbiol.">
        <title>Dankookia rubra gen. nov., sp. nov., an alphaproteobacterium isolated from sediment of a shallow stream.</title>
        <authorList>
            <person name="Kim W.H."/>
            <person name="Kim D.H."/>
            <person name="Kang K."/>
            <person name="Ahn T.Y."/>
        </authorList>
    </citation>
    <scope>NUCLEOTIDE SEQUENCE [LARGE SCALE GENOMIC DNA]</scope>
    <source>
        <strain evidence="5 6">JCM30602</strain>
    </source>
</reference>
<dbReference type="PANTHER" id="PTHR10696">
    <property type="entry name" value="GAMMA-BUTYROBETAINE HYDROXYLASE-RELATED"/>
    <property type="match status" value="1"/>
</dbReference>
<dbReference type="InterPro" id="IPR050411">
    <property type="entry name" value="AlphaKG_dependent_hydroxylases"/>
</dbReference>
<accession>A0A4R5Q9A5</accession>
<keyword evidence="6" id="KW-1185">Reference proteome</keyword>
<protein>
    <submittedName>
        <fullName evidence="5">TauD/TfdA family dioxygenase</fullName>
    </submittedName>
</protein>
<sequence>MTLTTGPIGGSAAWIGADMTTRSDWMVALTPAELAEIDDAIAAHRRAGRAMGEITPETFRLPTLAGRLSKVLDDLLEGRGFVLMRGFDLAQRSVEDAAIAYLGIGSHLGGFRSQNARGHLLGHVKDLGLDIQNPKVRYYQTNKELEFHTDSCDVVGLLCLRAAKAGGGSRIVSSVTLHDRMLAETPELWRALFNPMPTDRRGEVPPGMLPWFDIPVFNWHAGKLSTIYSGQYIRSAQMNYPEARRLSATEHAALDRLDALAAELSLEMDFRPGDMQFIHNHQILHSRTDFEDWPEPERRRHLLRLWLSPRTGRDLPPVYAQRYGDITPGNRGGIVVQDTELRFTLEPT</sequence>
<evidence type="ECO:0000256" key="1">
    <source>
        <dbReference type="ARBA" id="ARBA00001954"/>
    </source>
</evidence>
<dbReference type="PANTHER" id="PTHR10696:SF56">
    <property type="entry name" value="TAUD_TFDA-LIKE DOMAIN-CONTAINING PROTEIN"/>
    <property type="match status" value="1"/>
</dbReference>
<keyword evidence="5" id="KW-0223">Dioxygenase</keyword>
<evidence type="ECO:0000256" key="2">
    <source>
        <dbReference type="ARBA" id="ARBA00023002"/>
    </source>
</evidence>
<dbReference type="Pfam" id="PF02668">
    <property type="entry name" value="TauD"/>
    <property type="match status" value="1"/>
</dbReference>
<dbReference type="InterPro" id="IPR003819">
    <property type="entry name" value="TauD/TfdA-like"/>
</dbReference>
<evidence type="ECO:0000313" key="5">
    <source>
        <dbReference type="EMBL" id="TDH59554.1"/>
    </source>
</evidence>
<evidence type="ECO:0000256" key="3">
    <source>
        <dbReference type="ARBA" id="ARBA00023194"/>
    </source>
</evidence>
<dbReference type="GO" id="GO:0017000">
    <property type="term" value="P:antibiotic biosynthetic process"/>
    <property type="evidence" value="ECO:0007669"/>
    <property type="project" value="UniProtKB-KW"/>
</dbReference>
<dbReference type="InterPro" id="IPR042098">
    <property type="entry name" value="TauD-like_sf"/>
</dbReference>
<dbReference type="Gene3D" id="3.60.130.10">
    <property type="entry name" value="Clavaminate synthase-like"/>
    <property type="match status" value="1"/>
</dbReference>
<dbReference type="Proteomes" id="UP000295096">
    <property type="component" value="Unassembled WGS sequence"/>
</dbReference>
<organism evidence="5 6">
    <name type="scientific">Dankookia rubra</name>
    <dbReference type="NCBI Taxonomy" id="1442381"/>
    <lineage>
        <taxon>Bacteria</taxon>
        <taxon>Pseudomonadati</taxon>
        <taxon>Pseudomonadota</taxon>
        <taxon>Alphaproteobacteria</taxon>
        <taxon>Acetobacterales</taxon>
        <taxon>Roseomonadaceae</taxon>
        <taxon>Dankookia</taxon>
    </lineage>
</organism>
<proteinExistence type="predicted"/>
<keyword evidence="3" id="KW-0045">Antibiotic biosynthesis</keyword>
<feature type="domain" description="TauD/TfdA-like" evidence="4">
    <location>
        <begin position="54"/>
        <end position="306"/>
    </location>
</feature>
<keyword evidence="2" id="KW-0560">Oxidoreductase</keyword>
<dbReference type="OrthoDB" id="5491415at2"/>
<dbReference type="GO" id="GO:0016706">
    <property type="term" value="F:2-oxoglutarate-dependent dioxygenase activity"/>
    <property type="evidence" value="ECO:0007669"/>
    <property type="project" value="UniProtKB-ARBA"/>
</dbReference>